<dbReference type="OrthoDB" id="206484at2157"/>
<accession>A0A0U5GYG2</accession>
<dbReference type="STRING" id="1407499.HHUB_1650"/>
<name>A0A0U5GYG2_9EURY</name>
<keyword evidence="1" id="KW-0812">Transmembrane</keyword>
<feature type="transmembrane region" description="Helical" evidence="1">
    <location>
        <begin position="95"/>
        <end position="115"/>
    </location>
</feature>
<sequence length="120" mass="12121">MVEQTEQGLSDQYPRASPWPIPFVLGFVISEIGILFDGLLPVAVGGLVLLAGSVVGILRESGFAATLYRPALAVGALFGAGGAALYVATSATARGLALAGTGVVVVAASVALFLYETGRL</sequence>
<dbReference type="KEGG" id="hhb:Hhub_1650"/>
<feature type="transmembrane region" description="Helical" evidence="1">
    <location>
        <begin position="70"/>
        <end position="89"/>
    </location>
</feature>
<evidence type="ECO:0000313" key="3">
    <source>
        <dbReference type="Proteomes" id="UP000066737"/>
    </source>
</evidence>
<gene>
    <name evidence="2" type="ORF">HHUB_1650</name>
</gene>
<evidence type="ECO:0000313" key="2">
    <source>
        <dbReference type="EMBL" id="CQH50685.1"/>
    </source>
</evidence>
<protein>
    <recommendedName>
        <fullName evidence="4">Cox cluster protein</fullName>
    </recommendedName>
</protein>
<dbReference type="GeneID" id="26658330"/>
<reference evidence="3" key="1">
    <citation type="journal article" date="2016" name="Environ. Microbiol.">
        <title>The complete genome of a viable archaeum isolated from 123-million-year-old rock salt.</title>
        <authorList>
            <person name="Jaakkola S.T."/>
            <person name="Pfeiffer F."/>
            <person name="Ravantti J.J."/>
            <person name="Guo Q."/>
            <person name="Liu Y."/>
            <person name="Chen X."/>
            <person name="Ma H."/>
            <person name="Yang C."/>
            <person name="Oksanen H.M."/>
            <person name="Bamford D.H."/>
        </authorList>
    </citation>
    <scope>NUCLEOTIDE SEQUENCE</scope>
    <source>
        <strain evidence="3">JI20-1</strain>
    </source>
</reference>
<proteinExistence type="predicted"/>
<keyword evidence="1" id="KW-1133">Transmembrane helix</keyword>
<feature type="transmembrane region" description="Helical" evidence="1">
    <location>
        <begin position="32"/>
        <end position="58"/>
    </location>
</feature>
<dbReference type="Pfam" id="PF24396">
    <property type="entry name" value="DUF7541"/>
    <property type="match status" value="1"/>
</dbReference>
<dbReference type="RefSeq" id="WP_059056140.1">
    <property type="nucleotide sequence ID" value="NZ_CEML01000002.1"/>
</dbReference>
<dbReference type="EMBL" id="LN831302">
    <property type="protein sequence ID" value="CQH50685.1"/>
    <property type="molecule type" value="Genomic_DNA"/>
</dbReference>
<organism evidence="2 3">
    <name type="scientific">Halobacterium hubeiense</name>
    <dbReference type="NCBI Taxonomy" id="1407499"/>
    <lineage>
        <taxon>Archaea</taxon>
        <taxon>Methanobacteriati</taxon>
        <taxon>Methanobacteriota</taxon>
        <taxon>Stenosarchaea group</taxon>
        <taxon>Halobacteria</taxon>
        <taxon>Halobacteriales</taxon>
        <taxon>Halobacteriaceae</taxon>
        <taxon>Halobacterium</taxon>
    </lineage>
</organism>
<dbReference type="Proteomes" id="UP000066737">
    <property type="component" value="Chromosome I"/>
</dbReference>
<evidence type="ECO:0008006" key="4">
    <source>
        <dbReference type="Google" id="ProtNLM"/>
    </source>
</evidence>
<dbReference type="AlphaFoldDB" id="A0A0U5GYG2"/>
<keyword evidence="1" id="KW-0472">Membrane</keyword>
<evidence type="ECO:0000256" key="1">
    <source>
        <dbReference type="SAM" id="Phobius"/>
    </source>
</evidence>
<dbReference type="InterPro" id="IPR055963">
    <property type="entry name" value="DUF7541"/>
</dbReference>
<keyword evidence="3" id="KW-1185">Reference proteome</keyword>